<reference evidence="4" key="1">
    <citation type="submission" date="2020-10" db="EMBL/GenBank/DDBJ databases">
        <title>Taxonomic study of unclassified bacteria belonging to the class Ktedonobacteria.</title>
        <authorList>
            <person name="Yabe S."/>
            <person name="Wang C.M."/>
            <person name="Zheng Y."/>
            <person name="Sakai Y."/>
            <person name="Cavaletti L."/>
            <person name="Monciardini P."/>
            <person name="Donadio S."/>
        </authorList>
    </citation>
    <scope>NUCLEOTIDE SEQUENCE</scope>
    <source>
        <strain evidence="4">SOSP1-1</strain>
    </source>
</reference>
<dbReference type="PANTHER" id="PTHR44591">
    <property type="entry name" value="STRESS RESPONSE REGULATOR PROTEIN 1"/>
    <property type="match status" value="1"/>
</dbReference>
<gene>
    <name evidence="4" type="ORF">KSX_45180</name>
</gene>
<dbReference type="Gene3D" id="3.40.50.2300">
    <property type="match status" value="1"/>
</dbReference>
<dbReference type="Proteomes" id="UP000612362">
    <property type="component" value="Unassembled WGS sequence"/>
</dbReference>
<evidence type="ECO:0000256" key="2">
    <source>
        <dbReference type="PROSITE-ProRule" id="PRU00169"/>
    </source>
</evidence>
<feature type="domain" description="Response regulatory" evidence="3">
    <location>
        <begin position="1"/>
        <end position="116"/>
    </location>
</feature>
<dbReference type="InterPro" id="IPR050595">
    <property type="entry name" value="Bact_response_regulator"/>
</dbReference>
<dbReference type="Pfam" id="PF00072">
    <property type="entry name" value="Response_reg"/>
    <property type="match status" value="1"/>
</dbReference>
<sequence>MIVDDSEDMRQLLTQILEEEELYDLYLAESGVEALAQALRVKPDLILMDMSLPGMTGWEAVSQLRKLDDFKETPIVAVTAHVSPADQKRTRAIGCNEHLGKPFDVIHVLDIVERLLEESR</sequence>
<dbReference type="EMBL" id="BNJF01000002">
    <property type="protein sequence ID" value="GHO46355.1"/>
    <property type="molecule type" value="Genomic_DNA"/>
</dbReference>
<dbReference type="SUPFAM" id="SSF52172">
    <property type="entry name" value="CheY-like"/>
    <property type="match status" value="1"/>
</dbReference>
<dbReference type="AlphaFoldDB" id="A0A8J3MVB5"/>
<protein>
    <submittedName>
        <fullName evidence="4">Response regulator</fullName>
    </submittedName>
</protein>
<evidence type="ECO:0000313" key="4">
    <source>
        <dbReference type="EMBL" id="GHO46355.1"/>
    </source>
</evidence>
<dbReference type="InterPro" id="IPR011006">
    <property type="entry name" value="CheY-like_superfamily"/>
</dbReference>
<feature type="modified residue" description="4-aspartylphosphate" evidence="2">
    <location>
        <position position="49"/>
    </location>
</feature>
<dbReference type="PROSITE" id="PS50110">
    <property type="entry name" value="RESPONSE_REGULATORY"/>
    <property type="match status" value="1"/>
</dbReference>
<evidence type="ECO:0000256" key="1">
    <source>
        <dbReference type="ARBA" id="ARBA00022553"/>
    </source>
</evidence>
<proteinExistence type="predicted"/>
<keyword evidence="5" id="KW-1185">Reference proteome</keyword>
<dbReference type="SMART" id="SM00448">
    <property type="entry name" value="REC"/>
    <property type="match status" value="1"/>
</dbReference>
<evidence type="ECO:0000259" key="3">
    <source>
        <dbReference type="PROSITE" id="PS50110"/>
    </source>
</evidence>
<organism evidence="4 5">
    <name type="scientific">Ktedonospora formicarum</name>
    <dbReference type="NCBI Taxonomy" id="2778364"/>
    <lineage>
        <taxon>Bacteria</taxon>
        <taxon>Bacillati</taxon>
        <taxon>Chloroflexota</taxon>
        <taxon>Ktedonobacteria</taxon>
        <taxon>Ktedonobacterales</taxon>
        <taxon>Ktedonobacteraceae</taxon>
        <taxon>Ktedonospora</taxon>
    </lineage>
</organism>
<evidence type="ECO:0000313" key="5">
    <source>
        <dbReference type="Proteomes" id="UP000612362"/>
    </source>
</evidence>
<keyword evidence="1 2" id="KW-0597">Phosphoprotein</keyword>
<dbReference type="InterPro" id="IPR001789">
    <property type="entry name" value="Sig_transdc_resp-reg_receiver"/>
</dbReference>
<comment type="caution">
    <text evidence="4">The sequence shown here is derived from an EMBL/GenBank/DDBJ whole genome shotgun (WGS) entry which is preliminary data.</text>
</comment>
<accession>A0A8J3MVB5</accession>
<dbReference type="PANTHER" id="PTHR44591:SF23">
    <property type="entry name" value="CHEY SUBFAMILY"/>
    <property type="match status" value="1"/>
</dbReference>
<dbReference type="GO" id="GO:0000160">
    <property type="term" value="P:phosphorelay signal transduction system"/>
    <property type="evidence" value="ECO:0007669"/>
    <property type="project" value="InterPro"/>
</dbReference>
<name>A0A8J3MVB5_9CHLR</name>